<accession>A0A0F9EM01</accession>
<name>A0A0F9EM01_9ZZZZ</name>
<dbReference type="Gene3D" id="2.40.30.20">
    <property type="match status" value="1"/>
</dbReference>
<proteinExistence type="predicted"/>
<organism evidence="1">
    <name type="scientific">marine sediment metagenome</name>
    <dbReference type="NCBI Taxonomy" id="412755"/>
    <lineage>
        <taxon>unclassified sequences</taxon>
        <taxon>metagenomes</taxon>
        <taxon>ecological metagenomes</taxon>
    </lineage>
</organism>
<feature type="non-terminal residue" evidence="1">
    <location>
        <position position="208"/>
    </location>
</feature>
<gene>
    <name evidence="1" type="ORF">LCGC14_2350730</name>
</gene>
<evidence type="ECO:0000313" key="1">
    <source>
        <dbReference type="EMBL" id="KKL45930.1"/>
    </source>
</evidence>
<comment type="caution">
    <text evidence="1">The sequence shown here is derived from an EMBL/GenBank/DDBJ whole genome shotgun (WGS) entry which is preliminary data.</text>
</comment>
<reference evidence="1" key="1">
    <citation type="journal article" date="2015" name="Nature">
        <title>Complex archaea that bridge the gap between prokaryotes and eukaryotes.</title>
        <authorList>
            <person name="Spang A."/>
            <person name="Saw J.H."/>
            <person name="Jorgensen S.L."/>
            <person name="Zaremba-Niedzwiedzka K."/>
            <person name="Martijn J."/>
            <person name="Lind A.E."/>
            <person name="van Eijk R."/>
            <person name="Schleper C."/>
            <person name="Guy L."/>
            <person name="Ettema T.J."/>
        </authorList>
    </citation>
    <scope>NUCLEOTIDE SEQUENCE</scope>
</reference>
<dbReference type="AlphaFoldDB" id="A0A0F9EM01"/>
<protein>
    <submittedName>
        <fullName evidence="1">Uncharacterized protein</fullName>
    </submittedName>
</protein>
<dbReference type="EMBL" id="LAZR01034214">
    <property type="protein sequence ID" value="KKL45930.1"/>
    <property type="molecule type" value="Genomic_DNA"/>
</dbReference>
<sequence>MKIENIVNQLQSAMPLQTDLFTETQSIVSLTRSGSTVTATTSTAHSLITSNVVNIIGAKDPFPVATIAFNGDTSFVSVITSVDHDLSVGFDQNVEIVGATIADYNGTFPLAEAPVLTIDSITRVGNTATVVTFDEHGLLIDTNFKFKIVGAKEVDYNGIFTVDSIIDTKTFTYTVGGRPNTPATGVKTVQAQNNRRVFFYKILTIPAG</sequence>
<dbReference type="InterPro" id="IPR023366">
    <property type="entry name" value="ATP_synth_asu-like_sf"/>
</dbReference>